<reference evidence="5 6" key="1">
    <citation type="journal article" date="2013" name="BMC Genomics">
        <title>The miniature genome of a carnivorous plant Genlisea aurea contains a low number of genes and short non-coding sequences.</title>
        <authorList>
            <person name="Leushkin E.V."/>
            <person name="Sutormin R.A."/>
            <person name="Nabieva E.R."/>
            <person name="Penin A.A."/>
            <person name="Kondrashov A.S."/>
            <person name="Logacheva M.D."/>
        </authorList>
    </citation>
    <scope>NUCLEOTIDE SEQUENCE [LARGE SCALE GENOMIC DNA]</scope>
</reference>
<evidence type="ECO:0000256" key="4">
    <source>
        <dbReference type="ARBA" id="ARBA00049426"/>
    </source>
</evidence>
<dbReference type="PANTHER" id="PTHR31268">
    <property type="match status" value="1"/>
</dbReference>
<dbReference type="Gene3D" id="3.20.20.70">
    <property type="entry name" value="Aldolase class I"/>
    <property type="match status" value="1"/>
</dbReference>
<organism evidence="5 6">
    <name type="scientific">Genlisea aurea</name>
    <dbReference type="NCBI Taxonomy" id="192259"/>
    <lineage>
        <taxon>Eukaryota</taxon>
        <taxon>Viridiplantae</taxon>
        <taxon>Streptophyta</taxon>
        <taxon>Embryophyta</taxon>
        <taxon>Tracheophyta</taxon>
        <taxon>Spermatophyta</taxon>
        <taxon>Magnoliopsida</taxon>
        <taxon>eudicotyledons</taxon>
        <taxon>Gunneridae</taxon>
        <taxon>Pentapetalae</taxon>
        <taxon>asterids</taxon>
        <taxon>lamiids</taxon>
        <taxon>Lamiales</taxon>
        <taxon>Lentibulariaceae</taxon>
        <taxon>Genlisea</taxon>
    </lineage>
</organism>
<protein>
    <recommendedName>
        <fullName evidence="2">galactinol--sucrose galactosyltransferase</fullName>
        <ecNumber evidence="2">2.4.1.82</ecNumber>
    </recommendedName>
</protein>
<dbReference type="Proteomes" id="UP000015453">
    <property type="component" value="Unassembled WGS sequence"/>
</dbReference>
<dbReference type="EC" id="2.4.1.82" evidence="2"/>
<sequence>LMAAPRIGDGSLVVNGKVLLSGVPKNVHVLHLPNYASSSSAAAAAAAFIGATSSSPSSRHVFSLGVLRECKFMCLFRPKIWWMIPRFGSSASDIPIETQLLLLELREKSDDAFYVLLLPVLEGQFRATLQGNPANELEFCAESGDADVQTTEVIESVFVNSGDNPFRLIEESIKILEEHKGTFAHIKHKKKPAHLDWFGWCTWDAFYKDVNPKGIKEGLESFTEGGCAPKFLIIDDGWQDTINEFERPGEPFVEGSQFASRLVDLKESAKFMRSGEDISCPDLPSFIRFVKQHYGLEYVRM</sequence>
<evidence type="ECO:0000256" key="2">
    <source>
        <dbReference type="ARBA" id="ARBA00012708"/>
    </source>
</evidence>
<evidence type="ECO:0000313" key="5">
    <source>
        <dbReference type="EMBL" id="EPS63233.1"/>
    </source>
</evidence>
<comment type="caution">
    <text evidence="5">The sequence shown here is derived from an EMBL/GenBank/DDBJ whole genome shotgun (WGS) entry which is preliminary data.</text>
</comment>
<evidence type="ECO:0000256" key="3">
    <source>
        <dbReference type="ARBA" id="ARBA00023277"/>
    </source>
</evidence>
<name>S8DK16_9LAMI</name>
<comment type="similarity">
    <text evidence="1">Belongs to the glycosyl hydrolases 36 family.</text>
</comment>
<dbReference type="SUPFAM" id="SSF51445">
    <property type="entry name" value="(Trans)glycosidases"/>
    <property type="match status" value="1"/>
</dbReference>
<dbReference type="EMBL" id="AUSU01005615">
    <property type="protein sequence ID" value="EPS63233.1"/>
    <property type="molecule type" value="Genomic_DNA"/>
</dbReference>
<evidence type="ECO:0000256" key="1">
    <source>
        <dbReference type="ARBA" id="ARBA00007240"/>
    </source>
</evidence>
<dbReference type="GO" id="GO:0047274">
    <property type="term" value="F:galactinol-sucrose galactosyltransferase activity"/>
    <property type="evidence" value="ECO:0007669"/>
    <property type="project" value="UniProtKB-EC"/>
</dbReference>
<feature type="non-terminal residue" evidence="5">
    <location>
        <position position="301"/>
    </location>
</feature>
<dbReference type="AlphaFoldDB" id="S8DK16"/>
<proteinExistence type="inferred from homology"/>
<evidence type="ECO:0000313" key="6">
    <source>
        <dbReference type="Proteomes" id="UP000015453"/>
    </source>
</evidence>
<comment type="catalytic activity">
    <reaction evidence="4">
        <text>alpha-D-galactosyl-(1-&gt;3)-1D-myo-inositol + sucrose = raffinose + myo-inositol</text>
        <dbReference type="Rhea" id="RHEA:20161"/>
        <dbReference type="ChEBI" id="CHEBI:16634"/>
        <dbReference type="ChEBI" id="CHEBI:17268"/>
        <dbReference type="ChEBI" id="CHEBI:17505"/>
        <dbReference type="ChEBI" id="CHEBI:17992"/>
        <dbReference type="EC" id="2.4.1.82"/>
    </reaction>
</comment>
<accession>S8DK16</accession>
<keyword evidence="3" id="KW-0119">Carbohydrate metabolism</keyword>
<dbReference type="Pfam" id="PF05691">
    <property type="entry name" value="Raffinose_syn"/>
    <property type="match status" value="1"/>
</dbReference>
<dbReference type="PANTHER" id="PTHR31268:SF10">
    <property type="entry name" value="GALACTINOL--SUCROSE GALACTOSYLTRANSFERASE"/>
    <property type="match status" value="1"/>
</dbReference>
<gene>
    <name evidence="5" type="ORF">M569_11554</name>
</gene>
<feature type="non-terminal residue" evidence="5">
    <location>
        <position position="1"/>
    </location>
</feature>
<dbReference type="InterPro" id="IPR013785">
    <property type="entry name" value="Aldolase_TIM"/>
</dbReference>
<keyword evidence="6" id="KW-1185">Reference proteome</keyword>
<dbReference type="InterPro" id="IPR017853">
    <property type="entry name" value="GH"/>
</dbReference>
<dbReference type="OrthoDB" id="4664297at2759"/>
<dbReference type="InterPro" id="IPR008811">
    <property type="entry name" value="Glycosyl_hydrolases_36"/>
</dbReference>